<keyword evidence="2" id="KW-0949">S-adenosyl-L-methionine</keyword>
<dbReference type="GO" id="GO:0046872">
    <property type="term" value="F:metal ion binding"/>
    <property type="evidence" value="ECO:0007669"/>
    <property type="project" value="UniProtKB-KW"/>
</dbReference>
<dbReference type="Gene3D" id="3.20.20.70">
    <property type="entry name" value="Aldolase class I"/>
    <property type="match status" value="1"/>
</dbReference>
<dbReference type="SFLD" id="SFLDS00029">
    <property type="entry name" value="Radical_SAM"/>
    <property type="match status" value="1"/>
</dbReference>
<dbReference type="GO" id="GO:0016491">
    <property type="term" value="F:oxidoreductase activity"/>
    <property type="evidence" value="ECO:0007669"/>
    <property type="project" value="InterPro"/>
</dbReference>
<dbReference type="RefSeq" id="WP_112332664.1">
    <property type="nucleotide sequence ID" value="NZ_JADPHD010000009.1"/>
</dbReference>
<dbReference type="CDD" id="cd01335">
    <property type="entry name" value="Radical_SAM"/>
    <property type="match status" value="1"/>
</dbReference>
<dbReference type="EMBL" id="QLYR01000004">
    <property type="protein sequence ID" value="RAQ28742.1"/>
    <property type="molecule type" value="Genomic_DNA"/>
</dbReference>
<dbReference type="InterPro" id="IPR007197">
    <property type="entry name" value="rSAM"/>
</dbReference>
<dbReference type="SFLD" id="SFLDF00289">
    <property type="entry name" value="anaerobic_Cys-type_sulfatase-m"/>
    <property type="match status" value="1"/>
</dbReference>
<comment type="caution">
    <text evidence="8">The sequence shown here is derived from an EMBL/GenBank/DDBJ whole genome shotgun (WGS) entry which is preliminary data.</text>
</comment>
<keyword evidence="5" id="KW-0411">Iron-sulfur</keyword>
<dbReference type="SFLD" id="SFLDG01386">
    <property type="entry name" value="main_SPASM_domain-containing"/>
    <property type="match status" value="1"/>
</dbReference>
<dbReference type="Proteomes" id="UP000249377">
    <property type="component" value="Unassembled WGS sequence"/>
</dbReference>
<name>A0A328UCZ0_9FIRM</name>
<keyword evidence="4" id="KW-0408">Iron</keyword>
<dbReference type="SFLD" id="SFLDG01072">
    <property type="entry name" value="dehydrogenase_like"/>
    <property type="match status" value="1"/>
</dbReference>
<dbReference type="AlphaFoldDB" id="A0A328UCZ0"/>
<dbReference type="Pfam" id="PF13186">
    <property type="entry name" value="SPASM"/>
    <property type="match status" value="1"/>
</dbReference>
<dbReference type="SFLD" id="SFLDG01384">
    <property type="entry name" value="thioether_bond_formation_requi"/>
    <property type="match status" value="1"/>
</dbReference>
<dbReference type="NCBIfam" id="TIGR03942">
    <property type="entry name" value="sulfatase_rSAM"/>
    <property type="match status" value="1"/>
</dbReference>
<evidence type="ECO:0000313" key="8">
    <source>
        <dbReference type="EMBL" id="RAQ28742.1"/>
    </source>
</evidence>
<evidence type="ECO:0000256" key="5">
    <source>
        <dbReference type="ARBA" id="ARBA00023014"/>
    </source>
</evidence>
<proteinExistence type="inferred from homology"/>
<sequence>MRQNTGPLMLLVKPVSGSCDLRCRYCFYADEAQKRGRASYGRMSAETLELLVREALSQAAGGCTFAFQGGEPTLAGLDFYEKLLELEKRYNRRHIPVQYAIQTNGCSLDRDWAAFFARNRFLVGLSLDGTREVHDAYRRDAAGEGSFQRVQRAAQLLQQAGVDFNVLTVVTNQTVRSIGKIYGYFKRSGLRYQQYIPCLDPLGEERGQTEYALTPEAYGEFLCRLFDLWYADLSHGDYVYIRYFENLAAMLLGRPPESCGMSGQCACGFTVEADGSVYPCDFYVLDPYLLGHIGEQSFAGMAAGEAARAFVEPSRLVDEKCRSCRWGALCRGGCRRDREPAVDGVLQRNYFCPAFERFFGYAASRLRQAAVWLSTGLPRSGRS</sequence>
<dbReference type="NCBIfam" id="NF010321">
    <property type="entry name" value="PRK13758.1"/>
    <property type="match status" value="1"/>
</dbReference>
<dbReference type="PANTHER" id="PTHR43273:SF3">
    <property type="entry name" value="ANAEROBIC SULFATASE-MATURATING ENZYME HOMOLOG ASLB-RELATED"/>
    <property type="match status" value="1"/>
</dbReference>
<evidence type="ECO:0000313" key="9">
    <source>
        <dbReference type="Proteomes" id="UP000249377"/>
    </source>
</evidence>
<protein>
    <submittedName>
        <fullName evidence="8">Anaerobic sulfatase maturase</fullName>
    </submittedName>
</protein>
<dbReference type="PROSITE" id="PS51918">
    <property type="entry name" value="RADICAL_SAM"/>
    <property type="match status" value="1"/>
</dbReference>
<dbReference type="SUPFAM" id="SSF102114">
    <property type="entry name" value="Radical SAM enzymes"/>
    <property type="match status" value="1"/>
</dbReference>
<dbReference type="InterPro" id="IPR023867">
    <property type="entry name" value="Sulphatase_maturase_rSAM"/>
</dbReference>
<evidence type="ECO:0000259" key="7">
    <source>
        <dbReference type="PROSITE" id="PS51918"/>
    </source>
</evidence>
<comment type="similarity">
    <text evidence="6">Belongs to the radical SAM superfamily. Anaerobic sulfatase-maturating enzyme family.</text>
</comment>
<gene>
    <name evidence="8" type="ORF">DPQ25_08085</name>
</gene>
<keyword evidence="3" id="KW-0479">Metal-binding</keyword>
<evidence type="ECO:0000256" key="2">
    <source>
        <dbReference type="ARBA" id="ARBA00022691"/>
    </source>
</evidence>
<evidence type="ECO:0000256" key="3">
    <source>
        <dbReference type="ARBA" id="ARBA00022723"/>
    </source>
</evidence>
<evidence type="ECO:0000256" key="4">
    <source>
        <dbReference type="ARBA" id="ARBA00023004"/>
    </source>
</evidence>
<feature type="domain" description="Radical SAM core" evidence="7">
    <location>
        <begin position="4"/>
        <end position="231"/>
    </location>
</feature>
<dbReference type="SFLD" id="SFLDG01067">
    <property type="entry name" value="SPASM/twitch_domain_containing"/>
    <property type="match status" value="1"/>
</dbReference>
<reference evidence="8 9" key="1">
    <citation type="submission" date="2018-06" db="EMBL/GenBank/DDBJ databases">
        <title>Noncontiguous genome sequence of Ruminococcaceae bacterium ASD2818.</title>
        <authorList>
            <person name="Chaplin A.V."/>
            <person name="Sokolova S.R."/>
            <person name="Kochetkova T.O."/>
            <person name="Goltsov A.Y."/>
            <person name="Trofimov D.Y."/>
            <person name="Efimov B.A."/>
        </authorList>
    </citation>
    <scope>NUCLEOTIDE SEQUENCE [LARGE SCALE GENOMIC DNA]</scope>
    <source>
        <strain evidence="8 9">ASD2818</strain>
    </source>
</reference>
<dbReference type="PANTHER" id="PTHR43273">
    <property type="entry name" value="ANAEROBIC SULFATASE-MATURATING ENZYME HOMOLOG ASLB-RELATED"/>
    <property type="match status" value="1"/>
</dbReference>
<evidence type="ECO:0000256" key="6">
    <source>
        <dbReference type="ARBA" id="ARBA00023601"/>
    </source>
</evidence>
<dbReference type="GO" id="GO:0051536">
    <property type="term" value="F:iron-sulfur cluster binding"/>
    <property type="evidence" value="ECO:0007669"/>
    <property type="project" value="UniProtKB-KW"/>
</dbReference>
<organism evidence="8 9">
    <name type="scientific">Hydrogeniiclostridium mannosilyticum</name>
    <dbReference type="NCBI Taxonomy" id="2764322"/>
    <lineage>
        <taxon>Bacteria</taxon>
        <taxon>Bacillati</taxon>
        <taxon>Bacillota</taxon>
        <taxon>Clostridia</taxon>
        <taxon>Eubacteriales</taxon>
        <taxon>Acutalibacteraceae</taxon>
        <taxon>Hydrogeniiclostridium</taxon>
    </lineage>
</organism>
<dbReference type="Pfam" id="PF04055">
    <property type="entry name" value="Radical_SAM"/>
    <property type="match status" value="1"/>
</dbReference>
<dbReference type="InterPro" id="IPR023885">
    <property type="entry name" value="4Fe4S-binding_SPASM_dom"/>
</dbReference>
<accession>A0A328UCZ0</accession>
<keyword evidence="9" id="KW-1185">Reference proteome</keyword>
<dbReference type="InterPro" id="IPR034485">
    <property type="entry name" value="Anaerobic_Cys-type_sulfatase-m"/>
</dbReference>
<evidence type="ECO:0000256" key="1">
    <source>
        <dbReference type="ARBA" id="ARBA00001966"/>
    </source>
</evidence>
<dbReference type="NCBIfam" id="TIGR04085">
    <property type="entry name" value="rSAM_more_4Fe4S"/>
    <property type="match status" value="1"/>
</dbReference>
<comment type="cofactor">
    <cofactor evidence="1">
        <name>[4Fe-4S] cluster</name>
        <dbReference type="ChEBI" id="CHEBI:49883"/>
    </cofactor>
</comment>
<dbReference type="InterPro" id="IPR058240">
    <property type="entry name" value="rSAM_sf"/>
</dbReference>
<dbReference type="InterPro" id="IPR013785">
    <property type="entry name" value="Aldolase_TIM"/>
</dbReference>